<feature type="compositionally biased region" description="Acidic residues" evidence="1">
    <location>
        <begin position="1"/>
        <end position="11"/>
    </location>
</feature>
<dbReference type="EMBL" id="JAAQRI010000537">
    <property type="protein sequence ID" value="KAF5612479.1"/>
    <property type="molecule type" value="Genomic_DNA"/>
</dbReference>
<comment type="caution">
    <text evidence="2">The sequence shown here is derived from an EMBL/GenBank/DDBJ whole genome shotgun (WGS) entry which is preliminary data.</text>
</comment>
<dbReference type="Proteomes" id="UP000530670">
    <property type="component" value="Unassembled WGS sequence"/>
</dbReference>
<dbReference type="AlphaFoldDB" id="A0A8H5QCX6"/>
<evidence type="ECO:0000256" key="1">
    <source>
        <dbReference type="SAM" id="MobiDB-lite"/>
    </source>
</evidence>
<evidence type="ECO:0000313" key="2">
    <source>
        <dbReference type="EMBL" id="KAF5612479.1"/>
    </source>
</evidence>
<feature type="region of interest" description="Disordered" evidence="1">
    <location>
        <begin position="176"/>
        <end position="200"/>
    </location>
</feature>
<reference evidence="2 3" key="1">
    <citation type="submission" date="2020-05" db="EMBL/GenBank/DDBJ databases">
        <title>Identification and distribution of gene clusters putatively required for synthesis of sphingolipid metabolism inhibitors in phylogenetically diverse species of the filamentous fungus Fusarium.</title>
        <authorList>
            <person name="Kim H.-S."/>
            <person name="Busman M."/>
            <person name="Brown D.W."/>
            <person name="Divon H."/>
            <person name="Uhlig S."/>
            <person name="Proctor R.H."/>
        </authorList>
    </citation>
    <scope>NUCLEOTIDE SEQUENCE [LARGE SCALE GENOMIC DNA]</scope>
    <source>
        <strain evidence="2 3">NRRL 66243</strain>
    </source>
</reference>
<protein>
    <submittedName>
        <fullName evidence="2">Uncharacterized protein</fullName>
    </submittedName>
</protein>
<feature type="non-terminal residue" evidence="2">
    <location>
        <position position="1"/>
    </location>
</feature>
<evidence type="ECO:0000313" key="3">
    <source>
        <dbReference type="Proteomes" id="UP000530670"/>
    </source>
</evidence>
<proteinExistence type="predicted"/>
<feature type="region of interest" description="Disordered" evidence="1">
    <location>
        <begin position="1"/>
        <end position="116"/>
    </location>
</feature>
<dbReference type="GeneID" id="59299551"/>
<feature type="compositionally biased region" description="Polar residues" evidence="1">
    <location>
        <begin position="331"/>
        <end position="353"/>
    </location>
</feature>
<accession>A0A8H5QCX6</accession>
<gene>
    <name evidence="2" type="ORF">FTJAE_14079</name>
</gene>
<dbReference type="OrthoDB" id="4754366at2759"/>
<feature type="region of interest" description="Disordered" evidence="1">
    <location>
        <begin position="212"/>
        <end position="359"/>
    </location>
</feature>
<feature type="compositionally biased region" description="Polar residues" evidence="1">
    <location>
        <begin position="14"/>
        <end position="25"/>
    </location>
</feature>
<organism evidence="2 3">
    <name type="scientific">Fusarium tjaetaba</name>
    <dbReference type="NCBI Taxonomy" id="1567544"/>
    <lineage>
        <taxon>Eukaryota</taxon>
        <taxon>Fungi</taxon>
        <taxon>Dikarya</taxon>
        <taxon>Ascomycota</taxon>
        <taxon>Pezizomycotina</taxon>
        <taxon>Sordariomycetes</taxon>
        <taxon>Hypocreomycetidae</taxon>
        <taxon>Hypocreales</taxon>
        <taxon>Nectriaceae</taxon>
        <taxon>Fusarium</taxon>
        <taxon>Fusarium fujikuroi species complex</taxon>
    </lineage>
</organism>
<name>A0A8H5QCX6_9HYPO</name>
<dbReference type="RefSeq" id="XP_037198905.1">
    <property type="nucleotide sequence ID" value="XM_037347281.1"/>
</dbReference>
<keyword evidence="3" id="KW-1185">Reference proteome</keyword>
<feature type="compositionally biased region" description="Acidic residues" evidence="1">
    <location>
        <begin position="276"/>
        <end position="286"/>
    </location>
</feature>
<sequence>MSSDEADDEQSSDPFSSNENGSQKDTPPLAKDVIEVVKTDVEEEDDFPELPDGFLPSTLTGIESVGDDDEVTNTFDDGVRPDFGELDVQNTNESPEFRPRGPTLGESCPSGRPASPVYASVREKKMLSELSELREENKELRDGQKRLQTLLAEGIKEQNELIARKDQEITRLLKEQGDLIRRGQEDQKQQMLDMRNEQKKQMVDLMKKLESVKSELTQSRQAKEAPNQGDTVQSHPGRPSLPDATVIVPGGAPGSPDLGTNISATGNDVRLLQETNDVEPMEEDIAPEPPVPKQRTPEPERSEQQVTTAPEVIQSAPEQNKSKQKTPEPEPSQQQDKTVQEQHNPQLSDQGRQASDPRT</sequence>